<dbReference type="SMART" id="SM00990">
    <property type="entry name" value="VRR_NUC"/>
    <property type="match status" value="1"/>
</dbReference>
<evidence type="ECO:0000259" key="12">
    <source>
        <dbReference type="SMART" id="SM00990"/>
    </source>
</evidence>
<feature type="coiled-coil region" evidence="11">
    <location>
        <begin position="311"/>
        <end position="345"/>
    </location>
</feature>
<keyword evidence="11" id="KW-0175">Coiled coil</keyword>
<evidence type="ECO:0000256" key="7">
    <source>
        <dbReference type="ARBA" id="ARBA00022723"/>
    </source>
</evidence>
<dbReference type="InterPro" id="IPR049125">
    <property type="entry name" value="FAN1-like_WH"/>
</dbReference>
<keyword evidence="9" id="KW-0460">Magnesium</keyword>
<organism evidence="13 14">
    <name type="scientific">Marinimicrobium koreense</name>
    <dbReference type="NCBI Taxonomy" id="306545"/>
    <lineage>
        <taxon>Bacteria</taxon>
        <taxon>Pseudomonadati</taxon>
        <taxon>Pseudomonadota</taxon>
        <taxon>Gammaproteobacteria</taxon>
        <taxon>Cellvibrionales</taxon>
        <taxon>Cellvibrionaceae</taxon>
        <taxon>Marinimicrobium</taxon>
    </lineage>
</organism>
<dbReference type="EC" id="3.1.4.1" evidence="5"/>
<keyword evidence="6" id="KW-0540">Nuclease</keyword>
<dbReference type="Pfam" id="PF08774">
    <property type="entry name" value="VRR_NUC"/>
    <property type="match status" value="1"/>
</dbReference>
<evidence type="ECO:0000256" key="10">
    <source>
        <dbReference type="ARBA" id="ARBA00023211"/>
    </source>
</evidence>
<keyword evidence="8" id="KW-0378">Hydrolase</keyword>
<dbReference type="PANTHER" id="PTHR15749:SF4">
    <property type="entry name" value="FANCONI-ASSOCIATED NUCLEASE 1"/>
    <property type="match status" value="1"/>
</dbReference>
<dbReference type="InterPro" id="IPR011856">
    <property type="entry name" value="tRNA_endonuc-like_dom_sf"/>
</dbReference>
<evidence type="ECO:0000256" key="3">
    <source>
        <dbReference type="ARBA" id="ARBA00001946"/>
    </source>
</evidence>
<evidence type="ECO:0000256" key="9">
    <source>
        <dbReference type="ARBA" id="ARBA00022842"/>
    </source>
</evidence>
<proteinExistence type="inferred from homology"/>
<dbReference type="GO" id="GO:0036297">
    <property type="term" value="P:interstrand cross-link repair"/>
    <property type="evidence" value="ECO:0007669"/>
    <property type="project" value="InterPro"/>
</dbReference>
<sequence>MTLNFTPAPLDDPLYYLRNFEWVLGWVRQRYGDLLPPAELAFIDQALALPEASRGLLVRMVMRKGDLFRPETLEYPELEPFSKASAPLQQLGWLVEDPQISLETLFRLFTWSSLKTVFINRLEAHGIPPTARKSEALDRLRGELEPEDLEPRLASSWGLAPQALVQLTVMPQCDRLRWLFFGNGYQGWSEFVLTELGLYQYEPVTFDERSRPVHKRTELETFWQLLECRQQWHEDESPEAVLEQLPPEPEEQPWLARHYHRLLFKMARHWERTGELERARDSYQRSSYPGARGRLLRVLERLGYHETAFELAQAAQQAPESEAERQQLERLLPRLKRTLTGERQRRTAPPEVPELHLILPQDPSVERAVAAYLSTPETPVYYAENTLLTGLFGLLMWDAIFEPLPGAFFHPFQRGPADLYWPDFVERRADRFDALMAQLTTGAYRQTILDNFERKAGRQSPFVAWGALDQEQLTQALECIPAKHLALCFQRFLQDLKANCAGLPDLIQFWPDERRYHLLEVKGPGDRLQDNQKRWLAFFRQHQMPVSVCYVRWSESADD</sequence>
<comment type="catalytic activity">
    <reaction evidence="1">
        <text>Hydrolytically removes 5'-nucleotides successively from the 3'-hydroxy termini of 3'-hydroxy-terminated oligonucleotides.</text>
        <dbReference type="EC" id="3.1.4.1"/>
    </reaction>
</comment>
<gene>
    <name evidence="13" type="ORF">EDC38_0743</name>
</gene>
<evidence type="ECO:0000256" key="2">
    <source>
        <dbReference type="ARBA" id="ARBA00001936"/>
    </source>
</evidence>
<comment type="cofactor">
    <cofactor evidence="3">
        <name>Mg(2+)</name>
        <dbReference type="ChEBI" id="CHEBI:18420"/>
    </cofactor>
</comment>
<evidence type="ECO:0000256" key="8">
    <source>
        <dbReference type="ARBA" id="ARBA00022801"/>
    </source>
</evidence>
<dbReference type="Pfam" id="PF21315">
    <property type="entry name" value="FAN1_HTH"/>
    <property type="match status" value="1"/>
</dbReference>
<evidence type="ECO:0000256" key="5">
    <source>
        <dbReference type="ARBA" id="ARBA00012029"/>
    </source>
</evidence>
<feature type="domain" description="VRR-NUC" evidence="12">
    <location>
        <begin position="439"/>
        <end position="553"/>
    </location>
</feature>
<evidence type="ECO:0000256" key="11">
    <source>
        <dbReference type="SAM" id="Coils"/>
    </source>
</evidence>
<dbReference type="GO" id="GO:0046872">
    <property type="term" value="F:metal ion binding"/>
    <property type="evidence" value="ECO:0007669"/>
    <property type="project" value="UniProtKB-KW"/>
</dbReference>
<dbReference type="GO" id="GO:0004528">
    <property type="term" value="F:phosphodiesterase I activity"/>
    <property type="evidence" value="ECO:0007669"/>
    <property type="project" value="UniProtKB-EC"/>
</dbReference>
<accession>A0A3N1NVC9</accession>
<keyword evidence="7" id="KW-0479">Metal-binding</keyword>
<name>A0A3N1NVC9_9GAMM</name>
<dbReference type="PANTHER" id="PTHR15749">
    <property type="entry name" value="FANCONI-ASSOCIATED NUCLEASE 1"/>
    <property type="match status" value="1"/>
</dbReference>
<evidence type="ECO:0000256" key="1">
    <source>
        <dbReference type="ARBA" id="ARBA00000983"/>
    </source>
</evidence>
<dbReference type="InterPro" id="IPR033315">
    <property type="entry name" value="Fan1-like"/>
</dbReference>
<dbReference type="AlphaFoldDB" id="A0A3N1NVC9"/>
<keyword evidence="10" id="KW-0464">Manganese</keyword>
<keyword evidence="14" id="KW-1185">Reference proteome</keyword>
<dbReference type="GO" id="GO:0003676">
    <property type="term" value="F:nucleic acid binding"/>
    <property type="evidence" value="ECO:0007669"/>
    <property type="project" value="InterPro"/>
</dbReference>
<comment type="cofactor">
    <cofactor evidence="2">
        <name>Mn(2+)</name>
        <dbReference type="ChEBI" id="CHEBI:29035"/>
    </cofactor>
</comment>
<comment type="similarity">
    <text evidence="4">Belongs to the FAN1 family.</text>
</comment>
<dbReference type="EMBL" id="RJUK01000001">
    <property type="protein sequence ID" value="ROQ20145.1"/>
    <property type="molecule type" value="Genomic_DNA"/>
</dbReference>
<evidence type="ECO:0000313" key="14">
    <source>
        <dbReference type="Proteomes" id="UP000273643"/>
    </source>
</evidence>
<dbReference type="RefSeq" id="WP_211331037.1">
    <property type="nucleotide sequence ID" value="NZ_RJUK01000001.1"/>
</dbReference>
<dbReference type="Proteomes" id="UP000273643">
    <property type="component" value="Unassembled WGS sequence"/>
</dbReference>
<evidence type="ECO:0000313" key="13">
    <source>
        <dbReference type="EMBL" id="ROQ20145.1"/>
    </source>
</evidence>
<protein>
    <recommendedName>
        <fullName evidence="5">phosphodiesterase I</fullName>
        <ecNumber evidence="5">3.1.4.1</ecNumber>
    </recommendedName>
</protein>
<dbReference type="InterPro" id="IPR014883">
    <property type="entry name" value="VRR_NUC"/>
</dbReference>
<evidence type="ECO:0000256" key="6">
    <source>
        <dbReference type="ARBA" id="ARBA00022722"/>
    </source>
</evidence>
<comment type="caution">
    <text evidence="13">The sequence shown here is derived from an EMBL/GenBank/DDBJ whole genome shotgun (WGS) entry which is preliminary data.</text>
</comment>
<evidence type="ECO:0000256" key="4">
    <source>
        <dbReference type="ARBA" id="ARBA00005533"/>
    </source>
</evidence>
<dbReference type="Gene3D" id="3.40.1350.10">
    <property type="match status" value="1"/>
</dbReference>
<reference evidence="13 14" key="1">
    <citation type="submission" date="2018-11" db="EMBL/GenBank/DDBJ databases">
        <title>Genomic Encyclopedia of Type Strains, Phase IV (KMG-IV): sequencing the most valuable type-strain genomes for metagenomic binning, comparative biology and taxonomic classification.</title>
        <authorList>
            <person name="Goeker M."/>
        </authorList>
    </citation>
    <scope>NUCLEOTIDE SEQUENCE [LARGE SCALE GENOMIC DNA]</scope>
    <source>
        <strain evidence="13 14">DSM 16974</strain>
    </source>
</reference>